<dbReference type="AlphaFoldDB" id="A0A0M0JTW6"/>
<keyword evidence="2" id="KW-1185">Reference proteome</keyword>
<evidence type="ECO:0000313" key="1">
    <source>
        <dbReference type="EMBL" id="KOO29945.1"/>
    </source>
</evidence>
<comment type="caution">
    <text evidence="1">The sequence shown here is derived from an EMBL/GenBank/DDBJ whole genome shotgun (WGS) entry which is preliminary data.</text>
</comment>
<dbReference type="InterPro" id="IPR011989">
    <property type="entry name" value="ARM-like"/>
</dbReference>
<proteinExistence type="predicted"/>
<dbReference type="Gene3D" id="1.25.10.10">
    <property type="entry name" value="Leucine-rich Repeat Variant"/>
    <property type="match status" value="1"/>
</dbReference>
<accession>A0A0M0JTW6</accession>
<dbReference type="InterPro" id="IPR016024">
    <property type="entry name" value="ARM-type_fold"/>
</dbReference>
<organism evidence="1 2">
    <name type="scientific">Chrysochromulina tobinii</name>
    <dbReference type="NCBI Taxonomy" id="1460289"/>
    <lineage>
        <taxon>Eukaryota</taxon>
        <taxon>Haptista</taxon>
        <taxon>Haptophyta</taxon>
        <taxon>Prymnesiophyceae</taxon>
        <taxon>Prymnesiales</taxon>
        <taxon>Chrysochromulinaceae</taxon>
        <taxon>Chrysochromulina</taxon>
    </lineage>
</organism>
<dbReference type="EMBL" id="JWZX01002323">
    <property type="protein sequence ID" value="KOO29945.1"/>
    <property type="molecule type" value="Genomic_DNA"/>
</dbReference>
<gene>
    <name evidence="1" type="ORF">Ctob_007203</name>
</gene>
<sequence>MADSDLAALERCVAAFYSGSQEHMAQADAALAPAREHPRPWELLQAMAARGASTPAVLYCTTLVDTWVQRRWRWASAEEHAACKGTLAPLVVGAAAAQLGKEAEIRAAKLEGVLVRLLRHDWPDGWPDFVPSLLGAALPPAAVLSMIAAFADGAAHSGDDESLKLGFEIATSLAEEAPSFAASLAASSASLAPSSASASLTTALHEARSASVSAC</sequence>
<reference evidence="2" key="1">
    <citation type="journal article" date="2015" name="PLoS Genet.">
        <title>Genome Sequence and Transcriptome Analyses of Chrysochromulina tobin: Metabolic Tools for Enhanced Algal Fitness in the Prominent Order Prymnesiales (Haptophyceae).</title>
        <authorList>
            <person name="Hovde B.T."/>
            <person name="Deodato C.R."/>
            <person name="Hunsperger H.M."/>
            <person name="Ryken S.A."/>
            <person name="Yost W."/>
            <person name="Jha R.K."/>
            <person name="Patterson J."/>
            <person name="Monnat R.J. Jr."/>
            <person name="Barlow S.B."/>
            <person name="Starkenburg S.R."/>
            <person name="Cattolico R.A."/>
        </authorList>
    </citation>
    <scope>NUCLEOTIDE SEQUENCE</scope>
    <source>
        <strain evidence="2">CCMP291</strain>
    </source>
</reference>
<dbReference type="OrthoDB" id="27218at2759"/>
<name>A0A0M0JTW6_9EUKA</name>
<evidence type="ECO:0000313" key="2">
    <source>
        <dbReference type="Proteomes" id="UP000037460"/>
    </source>
</evidence>
<dbReference type="SUPFAM" id="SSF48371">
    <property type="entry name" value="ARM repeat"/>
    <property type="match status" value="1"/>
</dbReference>
<protein>
    <submittedName>
        <fullName evidence="1">Crm1 protein</fullName>
    </submittedName>
</protein>
<dbReference type="Proteomes" id="UP000037460">
    <property type="component" value="Unassembled WGS sequence"/>
</dbReference>